<accession>A0A8U0HVL3</accession>
<reference evidence="1 2" key="1">
    <citation type="submission" date="2022-04" db="EMBL/GenBank/DDBJ databases">
        <title>Diverse halophilic archaea isolated from saline environments.</title>
        <authorList>
            <person name="Cui H.-L."/>
        </authorList>
    </citation>
    <scope>NUCLEOTIDE SEQUENCE [LARGE SCALE GENOMIC DNA]</scope>
    <source>
        <strain evidence="1 2">XZYJT49</strain>
    </source>
</reference>
<evidence type="ECO:0000313" key="1">
    <source>
        <dbReference type="EMBL" id="UPV74889.1"/>
    </source>
</evidence>
<dbReference type="Proteomes" id="UP000830729">
    <property type="component" value="Chromosome"/>
</dbReference>
<keyword evidence="2" id="KW-1185">Reference proteome</keyword>
<dbReference type="KEGG" id="halx:M0R89_02175"/>
<gene>
    <name evidence="1" type="ORF">M0R89_02175</name>
</gene>
<proteinExistence type="predicted"/>
<sequence length="261" mass="28187">MPSRRKLLRRVGGVAAVGTVLGGAAHLDVGFVRTKLGGSFGGGIDLESPDDEAFVPPAEFAAYADRTRERYGDAALPWTAPESLAGEFVGAYTRREAVVPDERFAVQDAAVFVHRLDGGNGTGDSDDTRRGADARYRLRLWSAGRLLGRSYGVDPWGVYREDPAFTWLTQEVEAERDDQLSANRALSTGGGRVSVAGATATVPNGSYEMGLESDTRYRTRWDGFYRGAIPLVGTCEASFADGEARRLDWTLSNGVGIRTPF</sequence>
<dbReference type="RefSeq" id="WP_248650932.1">
    <property type="nucleotide sequence ID" value="NZ_CP096659.1"/>
</dbReference>
<name>A0A8U0HVL3_9EURY</name>
<organism evidence="1 2">
    <name type="scientific">Halorussus limi</name>
    <dbReference type="NCBI Taxonomy" id="2938695"/>
    <lineage>
        <taxon>Archaea</taxon>
        <taxon>Methanobacteriati</taxon>
        <taxon>Methanobacteriota</taxon>
        <taxon>Stenosarchaea group</taxon>
        <taxon>Halobacteria</taxon>
        <taxon>Halobacteriales</taxon>
        <taxon>Haladaptataceae</taxon>
        <taxon>Halorussus</taxon>
    </lineage>
</organism>
<dbReference type="GeneID" id="72183968"/>
<protein>
    <submittedName>
        <fullName evidence="1">Uncharacterized protein</fullName>
    </submittedName>
</protein>
<dbReference type="AlphaFoldDB" id="A0A8U0HVL3"/>
<evidence type="ECO:0000313" key="2">
    <source>
        <dbReference type="Proteomes" id="UP000830729"/>
    </source>
</evidence>
<dbReference type="EMBL" id="CP096659">
    <property type="protein sequence ID" value="UPV74889.1"/>
    <property type="molecule type" value="Genomic_DNA"/>
</dbReference>